<gene>
    <name evidence="5" type="ORF">I6I10_04325</name>
    <name evidence="6" type="ORF">I6J21_11245</name>
</gene>
<dbReference type="Pfam" id="PF01037">
    <property type="entry name" value="AsnC_trans_reg"/>
    <property type="match status" value="1"/>
</dbReference>
<protein>
    <submittedName>
        <fullName evidence="5">Lrp/AsnC family transcriptional regulator</fullName>
    </submittedName>
</protein>
<dbReference type="InterPro" id="IPR000485">
    <property type="entry name" value="AsnC-type_HTH_dom"/>
</dbReference>
<dbReference type="Proteomes" id="UP000617681">
    <property type="component" value="Chromosome"/>
</dbReference>
<feature type="domain" description="HTH asnC-type" evidence="4">
    <location>
        <begin position="1"/>
        <end position="61"/>
    </location>
</feature>
<organism evidence="5 7">
    <name type="scientific">Corynebacterium glucuronolyticum</name>
    <dbReference type="NCBI Taxonomy" id="39791"/>
    <lineage>
        <taxon>Bacteria</taxon>
        <taxon>Bacillati</taxon>
        <taxon>Actinomycetota</taxon>
        <taxon>Actinomycetes</taxon>
        <taxon>Mycobacteriales</taxon>
        <taxon>Corynebacteriaceae</taxon>
        <taxon>Corynebacterium</taxon>
    </lineage>
</organism>
<dbReference type="OrthoDB" id="7501856at2"/>
<dbReference type="Gene3D" id="1.10.10.10">
    <property type="entry name" value="Winged helix-like DNA-binding domain superfamily/Winged helix DNA-binding domain"/>
    <property type="match status" value="1"/>
</dbReference>
<proteinExistence type="predicted"/>
<evidence type="ECO:0000313" key="5">
    <source>
        <dbReference type="EMBL" id="QQB47142.1"/>
    </source>
</evidence>
<evidence type="ECO:0000313" key="7">
    <source>
        <dbReference type="Proteomes" id="UP000596145"/>
    </source>
</evidence>
<evidence type="ECO:0000256" key="2">
    <source>
        <dbReference type="ARBA" id="ARBA00023125"/>
    </source>
</evidence>
<dbReference type="AlphaFoldDB" id="A0A7T4EGX9"/>
<dbReference type="Gene3D" id="3.30.70.920">
    <property type="match status" value="1"/>
</dbReference>
<dbReference type="GO" id="GO:0005829">
    <property type="term" value="C:cytosol"/>
    <property type="evidence" value="ECO:0007669"/>
    <property type="project" value="TreeGrafter"/>
</dbReference>
<evidence type="ECO:0000256" key="1">
    <source>
        <dbReference type="ARBA" id="ARBA00023015"/>
    </source>
</evidence>
<dbReference type="EMBL" id="CP069534">
    <property type="protein sequence ID" value="QRP70317.1"/>
    <property type="molecule type" value="Genomic_DNA"/>
</dbReference>
<keyword evidence="3" id="KW-0804">Transcription</keyword>
<dbReference type="Proteomes" id="UP000596145">
    <property type="component" value="Chromosome"/>
</dbReference>
<dbReference type="PROSITE" id="PS00519">
    <property type="entry name" value="HTH_ASNC_1"/>
    <property type="match status" value="1"/>
</dbReference>
<dbReference type="InterPro" id="IPR019885">
    <property type="entry name" value="Tscrpt_reg_HTH_AsnC-type_CS"/>
</dbReference>
<dbReference type="GeneID" id="92761046"/>
<dbReference type="RefSeq" id="WP_005388556.1">
    <property type="nucleotide sequence ID" value="NZ_CP066007.1"/>
</dbReference>
<evidence type="ECO:0000313" key="6">
    <source>
        <dbReference type="EMBL" id="QRP70317.1"/>
    </source>
</evidence>
<keyword evidence="1" id="KW-0805">Transcription regulation</keyword>
<sequence length="146" mass="16451">MDSVNRKIIEMLQNDGRVPYSDIAAYVNLSEAAVRKRVKKLESEGVIDIVAVTDPKQMGFPRQALVGITVDGDVEPVLAHLRELEEVTYLVVTTGRYDILAEIVARSDAHLKEAIYKKVRATDGVRSTETFQYLEINKQIYNWGVI</sequence>
<reference evidence="5 7" key="1">
    <citation type="submission" date="2020-12" db="EMBL/GenBank/DDBJ databases">
        <title>FDA dAtabase for Regulatory Grade micrObial Sequences (FDA-ARGOS): Supporting development and validation of Infectious Disease Dx tests.</title>
        <authorList>
            <person name="Sproer C."/>
            <person name="Gronow S."/>
            <person name="Severitt S."/>
            <person name="Schroder I."/>
            <person name="Tallon L."/>
            <person name="Sadzewicz L."/>
            <person name="Zhao X."/>
            <person name="Boylan J."/>
            <person name="Ott S."/>
            <person name="Bowen H."/>
            <person name="Vavikolanu K."/>
            <person name="Mehta A."/>
            <person name="Aluvathingal J."/>
            <person name="Nadendla S."/>
            <person name="Lowell S."/>
            <person name="Myers T."/>
            <person name="Yan Y."/>
            <person name="Sichtig H."/>
        </authorList>
    </citation>
    <scope>NUCLEOTIDE SEQUENCE [LARGE SCALE GENOMIC DNA]</scope>
    <source>
        <strain evidence="5 7">FDAARGOS_1053</strain>
        <strain evidence="6">FDAARGOS_1191</strain>
    </source>
</reference>
<dbReference type="InterPro" id="IPR011991">
    <property type="entry name" value="ArsR-like_HTH"/>
</dbReference>
<dbReference type="InterPro" id="IPR011008">
    <property type="entry name" value="Dimeric_a/b-barrel"/>
</dbReference>
<dbReference type="PRINTS" id="PR00033">
    <property type="entry name" value="HTHASNC"/>
</dbReference>
<dbReference type="InterPro" id="IPR036390">
    <property type="entry name" value="WH_DNA-bd_sf"/>
</dbReference>
<dbReference type="SUPFAM" id="SSF46785">
    <property type="entry name" value="Winged helix' DNA-binding domain"/>
    <property type="match status" value="1"/>
</dbReference>
<name>A0A7T4EGX9_9CORY</name>
<dbReference type="InterPro" id="IPR019888">
    <property type="entry name" value="Tscrpt_reg_AsnC-like"/>
</dbReference>
<accession>A0A7T4EGX9</accession>
<dbReference type="InterPro" id="IPR036388">
    <property type="entry name" value="WH-like_DNA-bd_sf"/>
</dbReference>
<evidence type="ECO:0000259" key="4">
    <source>
        <dbReference type="PROSITE" id="PS50956"/>
    </source>
</evidence>
<evidence type="ECO:0000256" key="3">
    <source>
        <dbReference type="ARBA" id="ARBA00023163"/>
    </source>
</evidence>
<dbReference type="PANTHER" id="PTHR30154:SF34">
    <property type="entry name" value="TRANSCRIPTIONAL REGULATOR AZLB"/>
    <property type="match status" value="1"/>
</dbReference>
<dbReference type="PROSITE" id="PS50956">
    <property type="entry name" value="HTH_ASNC_2"/>
    <property type="match status" value="1"/>
</dbReference>
<dbReference type="PANTHER" id="PTHR30154">
    <property type="entry name" value="LEUCINE-RESPONSIVE REGULATORY PROTEIN"/>
    <property type="match status" value="1"/>
</dbReference>
<dbReference type="GO" id="GO:0043200">
    <property type="term" value="P:response to amino acid"/>
    <property type="evidence" value="ECO:0007669"/>
    <property type="project" value="TreeGrafter"/>
</dbReference>
<dbReference type="SUPFAM" id="SSF54909">
    <property type="entry name" value="Dimeric alpha+beta barrel"/>
    <property type="match status" value="1"/>
</dbReference>
<dbReference type="EMBL" id="CP066007">
    <property type="protein sequence ID" value="QQB47142.1"/>
    <property type="molecule type" value="Genomic_DNA"/>
</dbReference>
<dbReference type="CDD" id="cd00090">
    <property type="entry name" value="HTH_ARSR"/>
    <property type="match status" value="1"/>
</dbReference>
<dbReference type="GO" id="GO:0043565">
    <property type="term" value="F:sequence-specific DNA binding"/>
    <property type="evidence" value="ECO:0007669"/>
    <property type="project" value="InterPro"/>
</dbReference>
<dbReference type="InterPro" id="IPR019887">
    <property type="entry name" value="Tscrpt_reg_AsnC/Lrp_C"/>
</dbReference>
<keyword evidence="2" id="KW-0238">DNA-binding</keyword>
<dbReference type="SMART" id="SM00344">
    <property type="entry name" value="HTH_ASNC"/>
    <property type="match status" value="1"/>
</dbReference>
<dbReference type="Pfam" id="PF13404">
    <property type="entry name" value="HTH_AsnC-type"/>
    <property type="match status" value="1"/>
</dbReference>